<evidence type="ECO:0000256" key="2">
    <source>
        <dbReference type="SAM" id="SignalP"/>
    </source>
</evidence>
<evidence type="ECO:0000256" key="1">
    <source>
        <dbReference type="SAM" id="MobiDB-lite"/>
    </source>
</evidence>
<feature type="region of interest" description="Disordered" evidence="1">
    <location>
        <begin position="485"/>
        <end position="522"/>
    </location>
</feature>
<evidence type="ECO:0000313" key="4">
    <source>
        <dbReference type="Proteomes" id="UP000663880"/>
    </source>
</evidence>
<feature type="signal peptide" evidence="2">
    <location>
        <begin position="1"/>
        <end position="23"/>
    </location>
</feature>
<comment type="caution">
    <text evidence="3">The sequence shown here is derived from an EMBL/GenBank/DDBJ whole genome shotgun (WGS) entry which is preliminary data.</text>
</comment>
<proteinExistence type="predicted"/>
<feature type="compositionally biased region" description="Acidic residues" evidence="1">
    <location>
        <begin position="509"/>
        <end position="522"/>
    </location>
</feature>
<feature type="region of interest" description="Disordered" evidence="1">
    <location>
        <begin position="207"/>
        <end position="233"/>
    </location>
</feature>
<protein>
    <submittedName>
        <fullName evidence="3">Uncharacterized protein</fullName>
    </submittedName>
</protein>
<feature type="region of interest" description="Disordered" evidence="1">
    <location>
        <begin position="18"/>
        <end position="78"/>
    </location>
</feature>
<dbReference type="Proteomes" id="UP000663880">
    <property type="component" value="Unassembled WGS sequence"/>
</dbReference>
<reference evidence="3" key="1">
    <citation type="submission" date="2021-02" db="EMBL/GenBank/DDBJ databases">
        <authorList>
            <person name="Steward A R."/>
        </authorList>
    </citation>
    <scope>NUCLEOTIDE SEQUENCE</scope>
</reference>
<feature type="region of interest" description="Disordered" evidence="1">
    <location>
        <begin position="300"/>
        <end position="359"/>
    </location>
</feature>
<feature type="chain" id="PRO_5032534179" evidence="2">
    <location>
        <begin position="24"/>
        <end position="669"/>
    </location>
</feature>
<feature type="compositionally biased region" description="Low complexity" evidence="1">
    <location>
        <begin position="306"/>
        <end position="333"/>
    </location>
</feature>
<dbReference type="EMBL" id="CAJOBZ010000006">
    <property type="protein sequence ID" value="CAF4807400.1"/>
    <property type="molecule type" value="Genomic_DNA"/>
</dbReference>
<keyword evidence="4" id="KW-1185">Reference proteome</keyword>
<gene>
    <name evidence="3" type="ORF">PMACD_LOCUS3827</name>
</gene>
<keyword evidence="2" id="KW-0732">Signal</keyword>
<name>A0A821PLC5_9NEOP</name>
<dbReference type="OrthoDB" id="6766427at2759"/>
<dbReference type="AlphaFoldDB" id="A0A821PLC5"/>
<feature type="region of interest" description="Disordered" evidence="1">
    <location>
        <begin position="373"/>
        <end position="419"/>
    </location>
</feature>
<feature type="compositionally biased region" description="Basic and acidic residues" evidence="1">
    <location>
        <begin position="46"/>
        <end position="68"/>
    </location>
</feature>
<feature type="region of interest" description="Disordered" evidence="1">
    <location>
        <begin position="550"/>
        <end position="573"/>
    </location>
</feature>
<accession>A0A821PLC5</accession>
<feature type="compositionally biased region" description="Basic and acidic residues" evidence="1">
    <location>
        <begin position="377"/>
        <end position="405"/>
    </location>
</feature>
<organism evidence="3 4">
    <name type="scientific">Pieris macdunnoughi</name>
    <dbReference type="NCBI Taxonomy" id="345717"/>
    <lineage>
        <taxon>Eukaryota</taxon>
        <taxon>Metazoa</taxon>
        <taxon>Ecdysozoa</taxon>
        <taxon>Arthropoda</taxon>
        <taxon>Hexapoda</taxon>
        <taxon>Insecta</taxon>
        <taxon>Pterygota</taxon>
        <taxon>Neoptera</taxon>
        <taxon>Endopterygota</taxon>
        <taxon>Lepidoptera</taxon>
        <taxon>Glossata</taxon>
        <taxon>Ditrysia</taxon>
        <taxon>Papilionoidea</taxon>
        <taxon>Pieridae</taxon>
        <taxon>Pierinae</taxon>
        <taxon>Pieris</taxon>
    </lineage>
</organism>
<feature type="region of interest" description="Disordered" evidence="1">
    <location>
        <begin position="97"/>
        <end position="159"/>
    </location>
</feature>
<feature type="compositionally biased region" description="Polar residues" evidence="1">
    <location>
        <begin position="606"/>
        <end position="626"/>
    </location>
</feature>
<evidence type="ECO:0000313" key="3">
    <source>
        <dbReference type="EMBL" id="CAF4807400.1"/>
    </source>
</evidence>
<feature type="compositionally biased region" description="Basic and acidic residues" evidence="1">
    <location>
        <begin position="627"/>
        <end position="636"/>
    </location>
</feature>
<sequence length="669" mass="76866">MRFINLLFVFGLVANGASRPSQAENEREVYAEYEEKEPTADEYINENDKNSQEIETRSETQDEGDRKQALTNNEYENAMERKLYNNKNMDHAEEMPLSGRYKSDSGHDEIEEEGDFSQPAPNARFKTFKRNQNNEYKSGDSDVSSNDNNMESDRRMIKDKSDYNNEAIDPRDQPLYKQITYYNKVQGDLFHKKKPNSVFGSNRDRRETVLNQQENLNDDKNIEKKGVENNNEDSVSAIKRNIKKLSREELEDLLNSLSDDKRALLNKIISNKFTNDNVNKREITKKAGAVEENNYLENSRSDLNKLESGSSVDSLSSLSQSETTETTKQSESSEISKTKASESDDNTSPNNESKDELNDINLNNNQESMQDNVALSKDSKGNEKSKNENKREINIEEMTPDKPEMINEPSNNENYDSDKDANWSELMKDESDLQETYSNLYKRGVDDYSNTADVKSLEDSFPLNEAENTISSYSQMAPLIRVKRTNNIKRSQDRSPGNMKVPYFPGAANDDDNEKDEFDDGFNFENSYNYEKVGKEDNKNIGYYDMRSNRNYQYTKPSRKPEKDSAKIGSDTDNVLSNVEGVDDNLMYNNNEIRKKRIADDADANKLQQESLDSAESFNENNMSDSLSKKDLHYQDQDAIGAIQRGANEELGRYKRIRRLNSPPQENTQ</sequence>
<feature type="compositionally biased region" description="Basic and acidic residues" evidence="1">
    <location>
        <begin position="217"/>
        <end position="227"/>
    </location>
</feature>
<feature type="region of interest" description="Disordered" evidence="1">
    <location>
        <begin position="605"/>
        <end position="669"/>
    </location>
</feature>